<protein>
    <submittedName>
        <fullName evidence="2">Uncharacterized protein</fullName>
    </submittedName>
</protein>
<evidence type="ECO:0000313" key="3">
    <source>
        <dbReference type="Proteomes" id="UP000187429"/>
    </source>
</evidence>
<organism evidence="2 3">
    <name type="scientific">Smittium culicis</name>
    <dbReference type="NCBI Taxonomy" id="133412"/>
    <lineage>
        <taxon>Eukaryota</taxon>
        <taxon>Fungi</taxon>
        <taxon>Fungi incertae sedis</taxon>
        <taxon>Zoopagomycota</taxon>
        <taxon>Kickxellomycotina</taxon>
        <taxon>Harpellomycetes</taxon>
        <taxon>Harpellales</taxon>
        <taxon>Legeriomycetaceae</taxon>
        <taxon>Smittium</taxon>
    </lineage>
</organism>
<gene>
    <name evidence="2" type="ORF">AYI69_g6751</name>
</gene>
<evidence type="ECO:0000313" key="2">
    <source>
        <dbReference type="EMBL" id="OMJ19113.1"/>
    </source>
</evidence>
<proteinExistence type="predicted"/>
<dbReference type="EMBL" id="LSSM01003096">
    <property type="protein sequence ID" value="OMJ19113.1"/>
    <property type="molecule type" value="Genomic_DNA"/>
</dbReference>
<accession>A0A1R1XWR5</accession>
<feature type="compositionally biased region" description="Basic and acidic residues" evidence="1">
    <location>
        <begin position="116"/>
        <end position="127"/>
    </location>
</feature>
<comment type="caution">
    <text evidence="2">The sequence shown here is derived from an EMBL/GenBank/DDBJ whole genome shotgun (WGS) entry which is preliminary data.</text>
</comment>
<dbReference type="Proteomes" id="UP000187429">
    <property type="component" value="Unassembled WGS sequence"/>
</dbReference>
<dbReference type="OrthoDB" id="10344684at2759"/>
<name>A0A1R1XWR5_9FUNG</name>
<feature type="region of interest" description="Disordered" evidence="1">
    <location>
        <begin position="81"/>
        <end position="127"/>
    </location>
</feature>
<keyword evidence="3" id="KW-1185">Reference proteome</keyword>
<evidence type="ECO:0000256" key="1">
    <source>
        <dbReference type="SAM" id="MobiDB-lite"/>
    </source>
</evidence>
<sequence>MSSNFFAAVEVEEFCIHGITRYVYKTPIKLHLLNFDSHNFFMADLTDELIADSSNKSDPVILELGKDIFEISENPVITSELSTLEDSSSEPDNRIYGISIGENKSDNQFSEPDWDIDSKFDTESLFG</sequence>
<reference evidence="3" key="1">
    <citation type="submission" date="2017-01" db="EMBL/GenBank/DDBJ databases">
        <authorList>
            <person name="Wang Y."/>
            <person name="White M."/>
            <person name="Kvist S."/>
            <person name="Moncalvo J.-M."/>
        </authorList>
    </citation>
    <scope>NUCLEOTIDE SEQUENCE [LARGE SCALE GENOMIC DNA]</scope>
    <source>
        <strain evidence="3">ID-206-W2</strain>
    </source>
</reference>
<dbReference type="AlphaFoldDB" id="A0A1R1XWR5"/>